<name>A0A1M4UYB0_9FLAO</name>
<dbReference type="GO" id="GO:0005524">
    <property type="term" value="F:ATP binding"/>
    <property type="evidence" value="ECO:0007669"/>
    <property type="project" value="InterPro"/>
</dbReference>
<reference evidence="3" key="1">
    <citation type="submission" date="2016-11" db="EMBL/GenBank/DDBJ databases">
        <authorList>
            <person name="Varghese N."/>
            <person name="Submissions S."/>
        </authorList>
    </citation>
    <scope>NUCLEOTIDE SEQUENCE [LARGE SCALE GENOMIC DNA]</scope>
    <source>
        <strain evidence="3">DSM 26898</strain>
    </source>
</reference>
<dbReference type="STRING" id="1302685.SAMN05444408_102347"/>
<dbReference type="OrthoDB" id="9815944at2"/>
<dbReference type="InterPro" id="IPR003959">
    <property type="entry name" value="ATPase_AAA_core"/>
</dbReference>
<dbReference type="PANTHER" id="PTHR43581:SF4">
    <property type="entry name" value="ATP_GTP PHOSPHATASE"/>
    <property type="match status" value="1"/>
</dbReference>
<dbReference type="EMBL" id="FQVO01000002">
    <property type="protein sequence ID" value="SHE61649.1"/>
    <property type="molecule type" value="Genomic_DNA"/>
</dbReference>
<dbReference type="Proteomes" id="UP000184236">
    <property type="component" value="Unassembled WGS sequence"/>
</dbReference>
<feature type="domain" description="ATPase AAA-type core" evidence="1">
    <location>
        <begin position="22"/>
        <end position="306"/>
    </location>
</feature>
<dbReference type="PANTHER" id="PTHR43581">
    <property type="entry name" value="ATP/GTP PHOSPHATASE"/>
    <property type="match status" value="1"/>
</dbReference>
<dbReference type="Gene3D" id="3.40.50.300">
    <property type="entry name" value="P-loop containing nucleotide triphosphate hydrolases"/>
    <property type="match status" value="1"/>
</dbReference>
<evidence type="ECO:0000313" key="3">
    <source>
        <dbReference type="Proteomes" id="UP000184236"/>
    </source>
</evidence>
<accession>A0A1M4UYB0</accession>
<keyword evidence="3" id="KW-1185">Reference proteome</keyword>
<protein>
    <submittedName>
        <fullName evidence="2">AAA domain-containing protein, putative AbiEii toxin, Type IV TA system</fullName>
    </submittedName>
</protein>
<dbReference type="SUPFAM" id="SSF52540">
    <property type="entry name" value="P-loop containing nucleoside triphosphate hydrolases"/>
    <property type="match status" value="1"/>
</dbReference>
<dbReference type="InterPro" id="IPR051396">
    <property type="entry name" value="Bact_Antivir_Def_Nuclease"/>
</dbReference>
<evidence type="ECO:0000313" key="2">
    <source>
        <dbReference type="EMBL" id="SHE61649.1"/>
    </source>
</evidence>
<gene>
    <name evidence="2" type="ORF">SAMN05444408_102347</name>
</gene>
<dbReference type="InterPro" id="IPR027417">
    <property type="entry name" value="P-loop_NTPase"/>
</dbReference>
<sequence length="588" mass="67572">MKLTLKSPYLFFPNFEKELPNFTVITGKNGSGKTNLLKGIKSQTISNDITSNDSLITLLNNNSFNIAQESLSMNDPARHYDIYQMYKGKKTDFFLEQKGQKDFLRKTVNIIAKMSGKKIDELTEDDFMKYTPVNSANIRGGLYNLDFLWDCLEYANKLHTNSYNEFLNTKGRNVSFLTDEEFAETFGIAPWDSVNKMFDSMQVEYEIETSDVSDLDNFHVFFVHKKSREKMVFSSLSSGEQVIILTILSIFNFNSNFKIPKILLMDECDAWLHPSMIKDFLKVIEEVFVNQKNIKVILTTHNPTTVALSPEDSIYVMDRNQDVIKKTTKDAALKILTEGVPSFSVNYENRRQVFVESQNDVDYYERLYQIYNKELIDEISIAFISSGESRTNKNGTKISNCEQVINICDTLRGNGNRFIFGIIDFDSHNITNEYIKVLGEGNRYAIENYLLDPILLAIFMLIEGIIQPDELGLNTNENYISFQNFDNDRLQIIIDAVLNKIKKHCKVETEEMFSCDLVNGQVVNLPKWFLLYNGHQLEIAIKKAFPELNSYNKDGDKTLKLAILNKVIDIFPALASVDLIKILQNVQE</sequence>
<dbReference type="CDD" id="cd00267">
    <property type="entry name" value="ABC_ATPase"/>
    <property type="match status" value="1"/>
</dbReference>
<dbReference type="AlphaFoldDB" id="A0A1M4UYB0"/>
<proteinExistence type="predicted"/>
<dbReference type="Pfam" id="PF13304">
    <property type="entry name" value="AAA_21"/>
    <property type="match status" value="1"/>
</dbReference>
<dbReference type="RefSeq" id="WP_072883669.1">
    <property type="nucleotide sequence ID" value="NZ_FQVO01000002.1"/>
</dbReference>
<dbReference type="GO" id="GO:0016887">
    <property type="term" value="F:ATP hydrolysis activity"/>
    <property type="evidence" value="ECO:0007669"/>
    <property type="project" value="InterPro"/>
</dbReference>
<organism evidence="2 3">
    <name type="scientific">Chryseobacterium takakiae</name>
    <dbReference type="NCBI Taxonomy" id="1302685"/>
    <lineage>
        <taxon>Bacteria</taxon>
        <taxon>Pseudomonadati</taxon>
        <taxon>Bacteroidota</taxon>
        <taxon>Flavobacteriia</taxon>
        <taxon>Flavobacteriales</taxon>
        <taxon>Weeksellaceae</taxon>
        <taxon>Chryseobacterium group</taxon>
        <taxon>Chryseobacterium</taxon>
    </lineage>
</organism>
<evidence type="ECO:0000259" key="1">
    <source>
        <dbReference type="Pfam" id="PF13304"/>
    </source>
</evidence>